<feature type="transmembrane region" description="Helical" evidence="7">
    <location>
        <begin position="235"/>
        <end position="259"/>
    </location>
</feature>
<feature type="domain" description="ABC transmembrane type-1" evidence="9">
    <location>
        <begin position="112"/>
        <end position="302"/>
    </location>
</feature>
<keyword evidence="6 7" id="KW-0472">Membrane</keyword>
<dbReference type="STRING" id="145854.GA0074692_6079"/>
<comment type="subcellular location">
    <subcellularLocation>
        <location evidence="1 7">Cell membrane</location>
        <topology evidence="1 7">Multi-pass membrane protein</topology>
    </subcellularLocation>
</comment>
<feature type="transmembrane region" description="Helical" evidence="7">
    <location>
        <begin position="282"/>
        <end position="305"/>
    </location>
</feature>
<feature type="compositionally biased region" description="Low complexity" evidence="8">
    <location>
        <begin position="1"/>
        <end position="27"/>
    </location>
</feature>
<evidence type="ECO:0000256" key="6">
    <source>
        <dbReference type="ARBA" id="ARBA00023136"/>
    </source>
</evidence>
<feature type="transmembrane region" description="Helical" evidence="7">
    <location>
        <begin position="176"/>
        <end position="195"/>
    </location>
</feature>
<comment type="similarity">
    <text evidence="7">Belongs to the binding-protein-dependent transport system permease family.</text>
</comment>
<dbReference type="InterPro" id="IPR000515">
    <property type="entry name" value="MetI-like"/>
</dbReference>
<dbReference type="InterPro" id="IPR050366">
    <property type="entry name" value="BP-dependent_transpt_permease"/>
</dbReference>
<evidence type="ECO:0000256" key="5">
    <source>
        <dbReference type="ARBA" id="ARBA00022989"/>
    </source>
</evidence>
<dbReference type="PANTHER" id="PTHR43386">
    <property type="entry name" value="OLIGOPEPTIDE TRANSPORT SYSTEM PERMEASE PROTEIN APPC"/>
    <property type="match status" value="1"/>
</dbReference>
<keyword evidence="3" id="KW-1003">Cell membrane</keyword>
<dbReference type="EMBL" id="FMHW01000002">
    <property type="protein sequence ID" value="SCL40979.1"/>
    <property type="molecule type" value="Genomic_DNA"/>
</dbReference>
<dbReference type="GO" id="GO:0005886">
    <property type="term" value="C:plasma membrane"/>
    <property type="evidence" value="ECO:0007669"/>
    <property type="project" value="UniProtKB-SubCell"/>
</dbReference>
<reference evidence="11" key="1">
    <citation type="submission" date="2016-06" db="EMBL/GenBank/DDBJ databases">
        <authorList>
            <person name="Varghese N."/>
            <person name="Submissions Spin"/>
        </authorList>
    </citation>
    <scope>NUCLEOTIDE SEQUENCE [LARGE SCALE GENOMIC DNA]</scope>
    <source>
        <strain evidence="11">DSM 43817</strain>
    </source>
</reference>
<evidence type="ECO:0000256" key="8">
    <source>
        <dbReference type="SAM" id="MobiDB-lite"/>
    </source>
</evidence>
<dbReference type="GO" id="GO:0055085">
    <property type="term" value="P:transmembrane transport"/>
    <property type="evidence" value="ECO:0007669"/>
    <property type="project" value="InterPro"/>
</dbReference>
<dbReference type="InterPro" id="IPR025966">
    <property type="entry name" value="OppC_N"/>
</dbReference>
<name>A0A1C6TGT9_9ACTN</name>
<keyword evidence="5 7" id="KW-1133">Transmembrane helix</keyword>
<sequence length="314" mass="33542">MSDLSSAGTALSGDSSSAAAVAGAPTPGKGGKERSASLWADAGRQLVRDPIFMIAALYILVVSSMAVFPKLWTSQDPRDCDTGRSRIPPSGDHPFGYDILGCDYYSHAIYGARPSMQIAVLATVGIVVVGGLFGLLAGYYGGWVDSVISRVMDIFFSLPFLLGAIVFLTVIKRQNVLTLTIVLVVLGWPTIARIIRGSVIASKDLDYVHAAKAVGATNSRLMFRHILPNAMAPMLVYATIVLGGFVAAEATLTFLGVGLQPPAQSWGIMINAHQVYFLEDPWLLFFPCGLLVGTVLSFILMGDALRDALDPKFR</sequence>
<evidence type="ECO:0000259" key="9">
    <source>
        <dbReference type="PROSITE" id="PS50928"/>
    </source>
</evidence>
<accession>A0A1C6TGT9</accession>
<evidence type="ECO:0000256" key="4">
    <source>
        <dbReference type="ARBA" id="ARBA00022692"/>
    </source>
</evidence>
<dbReference type="Pfam" id="PF00528">
    <property type="entry name" value="BPD_transp_1"/>
    <property type="match status" value="1"/>
</dbReference>
<keyword evidence="4 7" id="KW-0812">Transmembrane</keyword>
<evidence type="ECO:0000256" key="2">
    <source>
        <dbReference type="ARBA" id="ARBA00022448"/>
    </source>
</evidence>
<dbReference type="PANTHER" id="PTHR43386:SF6">
    <property type="entry name" value="ABC TRANSPORTER PERMEASE PROTEIN"/>
    <property type="match status" value="1"/>
</dbReference>
<protein>
    <submittedName>
        <fullName evidence="10">Peptide/nickel transport system permease protein</fullName>
    </submittedName>
</protein>
<evidence type="ECO:0000313" key="11">
    <source>
        <dbReference type="Proteomes" id="UP000198959"/>
    </source>
</evidence>
<dbReference type="RefSeq" id="WP_091650508.1">
    <property type="nucleotide sequence ID" value="NZ_FMHW01000002.1"/>
</dbReference>
<dbReference type="OrthoDB" id="9812701at2"/>
<evidence type="ECO:0000256" key="3">
    <source>
        <dbReference type="ARBA" id="ARBA00022475"/>
    </source>
</evidence>
<proteinExistence type="inferred from homology"/>
<feature type="transmembrane region" description="Helical" evidence="7">
    <location>
        <begin position="147"/>
        <end position="169"/>
    </location>
</feature>
<evidence type="ECO:0000313" key="10">
    <source>
        <dbReference type="EMBL" id="SCL40979.1"/>
    </source>
</evidence>
<feature type="region of interest" description="Disordered" evidence="8">
    <location>
        <begin position="1"/>
        <end position="35"/>
    </location>
</feature>
<evidence type="ECO:0000256" key="7">
    <source>
        <dbReference type="RuleBase" id="RU363032"/>
    </source>
</evidence>
<dbReference type="PROSITE" id="PS50928">
    <property type="entry name" value="ABC_TM1"/>
    <property type="match status" value="1"/>
</dbReference>
<dbReference type="CDD" id="cd06261">
    <property type="entry name" value="TM_PBP2"/>
    <property type="match status" value="1"/>
</dbReference>
<dbReference type="Gene3D" id="1.10.3720.10">
    <property type="entry name" value="MetI-like"/>
    <property type="match status" value="1"/>
</dbReference>
<keyword evidence="2 7" id="KW-0813">Transport</keyword>
<evidence type="ECO:0000256" key="1">
    <source>
        <dbReference type="ARBA" id="ARBA00004651"/>
    </source>
</evidence>
<dbReference type="Pfam" id="PF12911">
    <property type="entry name" value="OppC_N"/>
    <property type="match status" value="1"/>
</dbReference>
<gene>
    <name evidence="10" type="ORF">GA0074692_6079</name>
</gene>
<dbReference type="InterPro" id="IPR035906">
    <property type="entry name" value="MetI-like_sf"/>
</dbReference>
<dbReference type="SUPFAM" id="SSF161098">
    <property type="entry name" value="MetI-like"/>
    <property type="match status" value="1"/>
</dbReference>
<dbReference type="Proteomes" id="UP000198959">
    <property type="component" value="Unassembled WGS sequence"/>
</dbReference>
<keyword evidence="11" id="KW-1185">Reference proteome</keyword>
<feature type="transmembrane region" description="Helical" evidence="7">
    <location>
        <begin position="47"/>
        <end position="68"/>
    </location>
</feature>
<organism evidence="10 11">
    <name type="scientific">Micromonospora pallida</name>
    <dbReference type="NCBI Taxonomy" id="145854"/>
    <lineage>
        <taxon>Bacteria</taxon>
        <taxon>Bacillati</taxon>
        <taxon>Actinomycetota</taxon>
        <taxon>Actinomycetes</taxon>
        <taxon>Micromonosporales</taxon>
        <taxon>Micromonosporaceae</taxon>
        <taxon>Micromonospora</taxon>
    </lineage>
</organism>
<dbReference type="AlphaFoldDB" id="A0A1C6TGT9"/>
<feature type="transmembrane region" description="Helical" evidence="7">
    <location>
        <begin position="118"/>
        <end position="141"/>
    </location>
</feature>